<name>A0A3E2BPP6_9BACT</name>
<organism evidence="2 3">
    <name type="scientific">Candidatus Saccharicenans subterraneus</name>
    <dbReference type="NCBI Taxonomy" id="2508984"/>
    <lineage>
        <taxon>Bacteria</taxon>
        <taxon>Candidatus Aminicenantota</taxon>
        <taxon>Candidatus Aminicenantia</taxon>
        <taxon>Candidatus Aminicenantales</taxon>
        <taxon>Candidatus Saccharicenantaceae</taxon>
        <taxon>Candidatus Saccharicenans</taxon>
    </lineage>
</organism>
<dbReference type="SUPFAM" id="SSF55681">
    <property type="entry name" value="Class II aaRS and biotin synthetases"/>
    <property type="match status" value="1"/>
</dbReference>
<dbReference type="Gene3D" id="3.30.930.10">
    <property type="entry name" value="Bira Bifunctional Protein, Domain 2"/>
    <property type="match status" value="1"/>
</dbReference>
<evidence type="ECO:0000313" key="2">
    <source>
        <dbReference type="EMBL" id="RFT16606.1"/>
    </source>
</evidence>
<dbReference type="EMBL" id="QUAH01000002">
    <property type="protein sequence ID" value="RFT16606.1"/>
    <property type="molecule type" value="Genomic_DNA"/>
</dbReference>
<sequence>MDGNQRKRLRVIDLGEVSAVRSQTCYHAVGYAFGPETPDTIILVSPASPYVCVGFHQEAEREVDLEYCRQAGLPVYRREVGGGAVYLDRNQLFVQWIFHPESLPLELDDKFRFYVEPIIRTYRQLGIEASYRPVNDIHVAGKKIGGTGAARIGQADILVGSFMFDFDKKTMARVLRVSSEKMRDKVFQSLEQYMTTMKELLPELPAREMVKRIYLNKVAELLGAEVEAGGMSEAELQEAERLDRLFQSKDWSFQKGPLRRPSVKIHEDVHVREVDYKAPGGLIRLTARIRTEGEKPILDSVWISGDFTAIPKEGVSILEDRLRGMAIEEKSIGEAVCRALEESGLQCPGLTEQSWISALLRLAGSE</sequence>
<dbReference type="CDD" id="cd16443">
    <property type="entry name" value="LplA"/>
    <property type="match status" value="1"/>
</dbReference>
<evidence type="ECO:0000259" key="1">
    <source>
        <dbReference type="PROSITE" id="PS51733"/>
    </source>
</evidence>
<reference evidence="2 3" key="1">
    <citation type="submission" date="2018-08" db="EMBL/GenBank/DDBJ databases">
        <title>Genome analysis of the thermophilic bacterium of the candidate phylum Aminicenantes from deep subsurface aquifer revealed its physiology and ecological role.</title>
        <authorList>
            <person name="Kadnikov V.V."/>
            <person name="Mardanov A.V."/>
            <person name="Beletsky A.V."/>
            <person name="Karnachuk O.V."/>
            <person name="Ravin N.V."/>
        </authorList>
    </citation>
    <scope>NUCLEOTIDE SEQUENCE [LARGE SCALE GENOMIC DNA]</scope>
    <source>
        <strain evidence="2">BY38</strain>
    </source>
</reference>
<feature type="domain" description="BPL/LPL catalytic" evidence="1">
    <location>
        <begin position="35"/>
        <end position="226"/>
    </location>
</feature>
<dbReference type="AlphaFoldDB" id="A0A3E2BPP6"/>
<protein>
    <submittedName>
        <fullName evidence="2">Lipoate-protein ligase A</fullName>
    </submittedName>
</protein>
<dbReference type="GO" id="GO:0016874">
    <property type="term" value="F:ligase activity"/>
    <property type="evidence" value="ECO:0007669"/>
    <property type="project" value="UniProtKB-KW"/>
</dbReference>
<proteinExistence type="predicted"/>
<comment type="caution">
    <text evidence="2">The sequence shown here is derived from an EMBL/GenBank/DDBJ whole genome shotgun (WGS) entry which is preliminary data.</text>
</comment>
<dbReference type="Proteomes" id="UP000257323">
    <property type="component" value="Unassembled WGS sequence"/>
</dbReference>
<accession>A0A3E2BPP6</accession>
<dbReference type="InterPro" id="IPR004143">
    <property type="entry name" value="BPL_LPL_catalytic"/>
</dbReference>
<evidence type="ECO:0000313" key="3">
    <source>
        <dbReference type="Proteomes" id="UP000257323"/>
    </source>
</evidence>
<gene>
    <name evidence="2" type="ORF">OP8BY_1219</name>
</gene>
<dbReference type="PROSITE" id="PS51733">
    <property type="entry name" value="BPL_LPL_CATALYTIC"/>
    <property type="match status" value="1"/>
</dbReference>
<dbReference type="PANTHER" id="PTHR43679:SF2">
    <property type="entry name" value="OCTANOYL-[GCVH]:PROTEIN N-OCTANOYLTRANSFERASE"/>
    <property type="match status" value="1"/>
</dbReference>
<dbReference type="InterPro" id="IPR045864">
    <property type="entry name" value="aa-tRNA-synth_II/BPL/LPL"/>
</dbReference>
<keyword evidence="2" id="KW-0436">Ligase</keyword>
<dbReference type="InterPro" id="IPR050664">
    <property type="entry name" value="Octanoyltrans_LipM/LipL"/>
</dbReference>
<dbReference type="PANTHER" id="PTHR43679">
    <property type="entry name" value="OCTANOYLTRANSFERASE LIPM-RELATED"/>
    <property type="match status" value="1"/>
</dbReference>
<dbReference type="Pfam" id="PF21948">
    <property type="entry name" value="LplA-B_cat"/>
    <property type="match status" value="1"/>
</dbReference>
<dbReference type="Gene3D" id="3.30.390.50">
    <property type="entry name" value="CO dehydrogenase flavoprotein, C-terminal domain"/>
    <property type="match status" value="1"/>
</dbReference>